<name>A0A378KXJ7_9GAMM</name>
<dbReference type="Gene3D" id="2.60.110.10">
    <property type="entry name" value="Thaumatin"/>
    <property type="match status" value="1"/>
</dbReference>
<proteinExistence type="predicted"/>
<dbReference type="Proteomes" id="UP000054639">
    <property type="component" value="Unassembled WGS sequence"/>
</dbReference>
<evidence type="ECO:0000313" key="5">
    <source>
        <dbReference type="Proteomes" id="UP000054639"/>
    </source>
</evidence>
<keyword evidence="1" id="KW-0732">Signal</keyword>
<accession>A0A378KXJ7</accession>
<dbReference type="STRING" id="45072.Lqua_1878"/>
<dbReference type="RefSeq" id="WP_083501302.1">
    <property type="nucleotide sequence ID" value="NZ_CAAAIL010000015.1"/>
</dbReference>
<dbReference type="PROSITE" id="PS52006">
    <property type="entry name" value="GH64"/>
    <property type="match status" value="1"/>
</dbReference>
<feature type="chain" id="PRO_5016780875" description="GH64 domain-containing protein" evidence="1">
    <location>
        <begin position="29"/>
        <end position="484"/>
    </location>
</feature>
<dbReference type="PANTHER" id="PTHR38165:SF1">
    <property type="entry name" value="GLUCANASE B"/>
    <property type="match status" value="1"/>
</dbReference>
<dbReference type="AlphaFoldDB" id="A0A378KXJ7"/>
<evidence type="ECO:0000256" key="1">
    <source>
        <dbReference type="SAM" id="SignalP"/>
    </source>
</evidence>
<organism evidence="4 6">
    <name type="scientific">Legionella quateirensis</name>
    <dbReference type="NCBI Taxonomy" id="45072"/>
    <lineage>
        <taxon>Bacteria</taxon>
        <taxon>Pseudomonadati</taxon>
        <taxon>Pseudomonadota</taxon>
        <taxon>Gammaproteobacteria</taxon>
        <taxon>Legionellales</taxon>
        <taxon>Legionellaceae</taxon>
        <taxon>Legionella</taxon>
    </lineage>
</organism>
<evidence type="ECO:0000313" key="3">
    <source>
        <dbReference type="EMBL" id="KTD48349.1"/>
    </source>
</evidence>
<dbReference type="EMBL" id="UGOW01000001">
    <property type="protein sequence ID" value="STY18321.1"/>
    <property type="molecule type" value="Genomic_DNA"/>
</dbReference>
<dbReference type="PANTHER" id="PTHR38165">
    <property type="match status" value="1"/>
</dbReference>
<dbReference type="Proteomes" id="UP000254230">
    <property type="component" value="Unassembled WGS sequence"/>
</dbReference>
<reference evidence="4 6" key="2">
    <citation type="submission" date="2018-06" db="EMBL/GenBank/DDBJ databases">
        <authorList>
            <consortium name="Pathogen Informatics"/>
            <person name="Doyle S."/>
        </authorList>
    </citation>
    <scope>NUCLEOTIDE SEQUENCE [LARGE SCALE GENOMIC DNA]</scope>
    <source>
        <strain evidence="4 6">NCTC12376</strain>
    </source>
</reference>
<dbReference type="InterPro" id="IPR037398">
    <property type="entry name" value="Glyco_hydro_64_fam"/>
</dbReference>
<keyword evidence="5" id="KW-1185">Reference proteome</keyword>
<evidence type="ECO:0000313" key="4">
    <source>
        <dbReference type="EMBL" id="STY18321.1"/>
    </source>
</evidence>
<dbReference type="InterPro" id="IPR032477">
    <property type="entry name" value="Glyco_hydro_64"/>
</dbReference>
<dbReference type="InterPro" id="IPR037176">
    <property type="entry name" value="Osmotin/thaumatin-like_sf"/>
</dbReference>
<dbReference type="EMBL" id="LNYR01000022">
    <property type="protein sequence ID" value="KTD48349.1"/>
    <property type="molecule type" value="Genomic_DNA"/>
</dbReference>
<evidence type="ECO:0000259" key="2">
    <source>
        <dbReference type="PROSITE" id="PS52006"/>
    </source>
</evidence>
<sequence length="484" mass="53094">MYNIKLKNKGAFILGLIGLVPISDIALAQSPCQSGMSISFDLTQTQNARIKNENTYIVVLGLNPATNKHTYVKFDSGNKLGTLVDINSNTINGKDFGIPLSQLTQDNSGFANACIPHITSARIYLSFGNPLDIPTDDKTLTPKQPDVNNPQTTTNGTLFDKVEFNYSTSGETVINPTGVDFFAIPYTIKQGGHEYGHIGGLEGVIANMKTIVCGALDLSPDSSECATQWEQSEWSGLIKYNEEHNLMRVDAPGRAGNSFTGYFDNYLNALSQYYSSTMNRSIKIDLSELNQGIWSGSFIPNTKTLVFKQDAGTNLKTYSYDLSLSQTSNSILMGAQAPFNNIDAIDSTIARDLTSAVVSGMLMRKESAFTGKDFFDEQGNPVFKNKQQMQNIIEFYFNNVDNSVDYSQNQCGAAGNAPCVNVYSEAMHALSNDQYIQHPQQSFLNSYAFAYDDFLGMDGTNTQTDALPATVVIGDMKNRKIPHI</sequence>
<gene>
    <name evidence="3" type="ORF">Lqua_1878</name>
    <name evidence="4" type="ORF">NCTC12376_02139</name>
</gene>
<feature type="domain" description="GH64" evidence="2">
    <location>
        <begin position="35"/>
        <end position="475"/>
    </location>
</feature>
<reference evidence="3 5" key="1">
    <citation type="submission" date="2015-11" db="EMBL/GenBank/DDBJ databases">
        <title>Genomic analysis of 38 Legionella species identifies large and diverse effector repertoires.</title>
        <authorList>
            <person name="Burstein D."/>
            <person name="Amaro F."/>
            <person name="Zusman T."/>
            <person name="Lifshitz Z."/>
            <person name="Cohen O."/>
            <person name="Gilbert J.A."/>
            <person name="Pupko T."/>
            <person name="Shuman H.A."/>
            <person name="Segal G."/>
        </authorList>
    </citation>
    <scope>NUCLEOTIDE SEQUENCE [LARGE SCALE GENOMIC DNA]</scope>
    <source>
        <strain evidence="3 5">ATCC 49507</strain>
    </source>
</reference>
<protein>
    <recommendedName>
        <fullName evidence="2">GH64 domain-containing protein</fullName>
    </recommendedName>
</protein>
<dbReference type="Pfam" id="PF16483">
    <property type="entry name" value="Glyco_hydro_64"/>
    <property type="match status" value="1"/>
</dbReference>
<feature type="signal peptide" evidence="1">
    <location>
        <begin position="1"/>
        <end position="28"/>
    </location>
</feature>
<evidence type="ECO:0000313" key="6">
    <source>
        <dbReference type="Proteomes" id="UP000254230"/>
    </source>
</evidence>